<comment type="caution">
    <text evidence="2">The sequence shown here is derived from an EMBL/GenBank/DDBJ whole genome shotgun (WGS) entry which is preliminary data.</text>
</comment>
<dbReference type="PANTHER" id="PTHR31672">
    <property type="entry name" value="BNACNNG10540D PROTEIN"/>
    <property type="match status" value="1"/>
</dbReference>
<name>A0A9Q0HRK6_9POAL</name>
<gene>
    <name evidence="2" type="ORF">LUZ63_012500</name>
</gene>
<dbReference type="SUPFAM" id="SSF50965">
    <property type="entry name" value="Galactose oxidase, central domain"/>
    <property type="match status" value="1"/>
</dbReference>
<dbReference type="Pfam" id="PF00646">
    <property type="entry name" value="F-box"/>
    <property type="match status" value="1"/>
</dbReference>
<feature type="domain" description="F-box" evidence="1">
    <location>
        <begin position="8"/>
        <end position="62"/>
    </location>
</feature>
<dbReference type="Proteomes" id="UP001151287">
    <property type="component" value="Unassembled WGS sequence"/>
</dbReference>
<evidence type="ECO:0000313" key="3">
    <source>
        <dbReference type="Proteomes" id="UP001151287"/>
    </source>
</evidence>
<dbReference type="SUPFAM" id="SSF81383">
    <property type="entry name" value="F-box domain"/>
    <property type="match status" value="1"/>
</dbReference>
<dbReference type="InterPro" id="IPR050796">
    <property type="entry name" value="SCF_F-box_component"/>
</dbReference>
<dbReference type="OrthoDB" id="1885938at2759"/>
<accession>A0A9Q0HRK6</accession>
<dbReference type="InterPro" id="IPR036047">
    <property type="entry name" value="F-box-like_dom_sf"/>
</dbReference>
<sequence>MSVSDSPPFPFLSLPIHLQERILSLLPISYLLPFLSVSRSFLSLLHSPTFPSPPPDLFFLLFCPISPPFPSLLSFHASSFRWLSLPIPSDSPLSLSRPFATSSSLAVSSFPFTGPLHGCHPTGESLVASRMFSSRPPQQIPPMIRVGDPYVLAVIPVGADVAPSAPFDHDHFQVIAASSSKGGVFSQVYDSRHGEWVPTGEILCQFVVLGNTALVDRSLYVHAYMPDQLLQFDLISYKWKFITAMPENMMSSHIFSYDQNIYLVAGFEDLGVISAIRVLLLDWGENHEPLGWREISILSERDEVFLGFTGGCCWLFHFEAVDRDGLVCLHNSLTNEILFFDVRDRSWVLIPPCSLASKDTKWYGHATEMGLEVLRPVGA</sequence>
<dbReference type="InterPro" id="IPR015915">
    <property type="entry name" value="Kelch-typ_b-propeller"/>
</dbReference>
<dbReference type="InterPro" id="IPR001810">
    <property type="entry name" value="F-box_dom"/>
</dbReference>
<reference evidence="2" key="1">
    <citation type="journal article" date="2022" name="Cell">
        <title>Repeat-based holocentromeres influence genome architecture and karyotype evolution.</title>
        <authorList>
            <person name="Hofstatter P.G."/>
            <person name="Thangavel G."/>
            <person name="Lux T."/>
            <person name="Neumann P."/>
            <person name="Vondrak T."/>
            <person name="Novak P."/>
            <person name="Zhang M."/>
            <person name="Costa L."/>
            <person name="Castellani M."/>
            <person name="Scott A."/>
            <person name="Toegelov H."/>
            <person name="Fuchs J."/>
            <person name="Mata-Sucre Y."/>
            <person name="Dias Y."/>
            <person name="Vanzela A.L.L."/>
            <person name="Huettel B."/>
            <person name="Almeida C.C.S."/>
            <person name="Simkova H."/>
            <person name="Souza G."/>
            <person name="Pedrosa-Harand A."/>
            <person name="Macas J."/>
            <person name="Mayer K.F.X."/>
            <person name="Houben A."/>
            <person name="Marques A."/>
        </authorList>
    </citation>
    <scope>NUCLEOTIDE SEQUENCE</scope>
    <source>
        <strain evidence="2">RhyBre1mFocal</strain>
    </source>
</reference>
<dbReference type="PANTHER" id="PTHR31672:SF2">
    <property type="entry name" value="F-BOX DOMAIN-CONTAINING PROTEIN"/>
    <property type="match status" value="1"/>
</dbReference>
<evidence type="ECO:0000313" key="2">
    <source>
        <dbReference type="EMBL" id="KAJ1695802.1"/>
    </source>
</evidence>
<dbReference type="InterPro" id="IPR011043">
    <property type="entry name" value="Gal_Oxase/kelch_b-propeller"/>
</dbReference>
<evidence type="ECO:0000259" key="1">
    <source>
        <dbReference type="PROSITE" id="PS50181"/>
    </source>
</evidence>
<keyword evidence="3" id="KW-1185">Reference proteome</keyword>
<dbReference type="PROSITE" id="PS50181">
    <property type="entry name" value="FBOX"/>
    <property type="match status" value="1"/>
</dbReference>
<dbReference type="EMBL" id="JAMQYH010000003">
    <property type="protein sequence ID" value="KAJ1695802.1"/>
    <property type="molecule type" value="Genomic_DNA"/>
</dbReference>
<organism evidence="2 3">
    <name type="scientific">Rhynchospora breviuscula</name>
    <dbReference type="NCBI Taxonomy" id="2022672"/>
    <lineage>
        <taxon>Eukaryota</taxon>
        <taxon>Viridiplantae</taxon>
        <taxon>Streptophyta</taxon>
        <taxon>Embryophyta</taxon>
        <taxon>Tracheophyta</taxon>
        <taxon>Spermatophyta</taxon>
        <taxon>Magnoliopsida</taxon>
        <taxon>Liliopsida</taxon>
        <taxon>Poales</taxon>
        <taxon>Cyperaceae</taxon>
        <taxon>Cyperoideae</taxon>
        <taxon>Rhynchosporeae</taxon>
        <taxon>Rhynchospora</taxon>
    </lineage>
</organism>
<proteinExistence type="predicted"/>
<dbReference type="Gene3D" id="2.120.10.80">
    <property type="entry name" value="Kelch-type beta propeller"/>
    <property type="match status" value="1"/>
</dbReference>
<dbReference type="AlphaFoldDB" id="A0A9Q0HRK6"/>
<protein>
    <recommendedName>
        <fullName evidence="1">F-box domain-containing protein</fullName>
    </recommendedName>
</protein>